<proteinExistence type="predicted"/>
<sequence length="108" mass="11454">MIARKRGNETGGAFGERTAVVLGARLAEVEALFAAALTAPTEPEERATFAELGRAAARLAASAASAAGCRAEVIRPSRPAARKMRLQRRMLHAQRTTDQIIARCRPGG</sequence>
<dbReference type="RefSeq" id="WP_344262581.1">
    <property type="nucleotide sequence ID" value="NZ_BAAAMR010000007.1"/>
</dbReference>
<accession>A0ABN2YBY6</accession>
<keyword evidence="2" id="KW-1185">Reference proteome</keyword>
<dbReference type="EMBL" id="BAAAMR010000007">
    <property type="protein sequence ID" value="GAA2125183.1"/>
    <property type="molecule type" value="Genomic_DNA"/>
</dbReference>
<evidence type="ECO:0000313" key="2">
    <source>
        <dbReference type="Proteomes" id="UP001501020"/>
    </source>
</evidence>
<reference evidence="1 2" key="1">
    <citation type="journal article" date="2019" name="Int. J. Syst. Evol. Microbiol.">
        <title>The Global Catalogue of Microorganisms (GCM) 10K type strain sequencing project: providing services to taxonomists for standard genome sequencing and annotation.</title>
        <authorList>
            <consortium name="The Broad Institute Genomics Platform"/>
            <consortium name="The Broad Institute Genome Sequencing Center for Infectious Disease"/>
            <person name="Wu L."/>
            <person name="Ma J."/>
        </authorList>
    </citation>
    <scope>NUCLEOTIDE SEQUENCE [LARGE SCALE GENOMIC DNA]</scope>
    <source>
        <strain evidence="1 2">JCM 13850</strain>
    </source>
</reference>
<evidence type="ECO:0008006" key="3">
    <source>
        <dbReference type="Google" id="ProtNLM"/>
    </source>
</evidence>
<organism evidence="1 2">
    <name type="scientific">Actinomadura napierensis</name>
    <dbReference type="NCBI Taxonomy" id="267854"/>
    <lineage>
        <taxon>Bacteria</taxon>
        <taxon>Bacillati</taxon>
        <taxon>Actinomycetota</taxon>
        <taxon>Actinomycetes</taxon>
        <taxon>Streptosporangiales</taxon>
        <taxon>Thermomonosporaceae</taxon>
        <taxon>Actinomadura</taxon>
    </lineage>
</organism>
<protein>
    <recommendedName>
        <fullName evidence="3">DUF222 domain-containing protein</fullName>
    </recommendedName>
</protein>
<dbReference type="Proteomes" id="UP001501020">
    <property type="component" value="Unassembled WGS sequence"/>
</dbReference>
<name>A0ABN2YBY6_9ACTN</name>
<comment type="caution">
    <text evidence="1">The sequence shown here is derived from an EMBL/GenBank/DDBJ whole genome shotgun (WGS) entry which is preliminary data.</text>
</comment>
<evidence type="ECO:0000313" key="1">
    <source>
        <dbReference type="EMBL" id="GAA2125183.1"/>
    </source>
</evidence>
<gene>
    <name evidence="1" type="ORF">GCM10009727_13330</name>
</gene>